<feature type="transmembrane region" description="Helical" evidence="1">
    <location>
        <begin position="146"/>
        <end position="167"/>
    </location>
</feature>
<evidence type="ECO:0000256" key="1">
    <source>
        <dbReference type="SAM" id="Phobius"/>
    </source>
</evidence>
<evidence type="ECO:0000313" key="2">
    <source>
        <dbReference type="EMBL" id="KAK6752484.1"/>
    </source>
</evidence>
<accession>A0ABR1DPY5</accession>
<comment type="caution">
    <text evidence="2">The sequence shown here is derived from an EMBL/GenBank/DDBJ whole genome shotgun (WGS) entry which is preliminary data.</text>
</comment>
<reference evidence="2 3" key="1">
    <citation type="submission" date="2023-08" db="EMBL/GenBank/DDBJ databases">
        <title>A Necator americanus chromosomal reference genome.</title>
        <authorList>
            <person name="Ilik V."/>
            <person name="Petrzelkova K.J."/>
            <person name="Pardy F."/>
            <person name="Fuh T."/>
            <person name="Niatou-Singa F.S."/>
            <person name="Gouil Q."/>
            <person name="Baker L."/>
            <person name="Ritchie M.E."/>
            <person name="Jex A.R."/>
            <person name="Gazzola D."/>
            <person name="Li H."/>
            <person name="Toshio Fujiwara R."/>
            <person name="Zhan B."/>
            <person name="Aroian R.V."/>
            <person name="Pafco B."/>
            <person name="Schwarz E.M."/>
        </authorList>
    </citation>
    <scope>NUCLEOTIDE SEQUENCE [LARGE SCALE GENOMIC DNA]</scope>
    <source>
        <strain evidence="2 3">Aroian</strain>
        <tissue evidence="2">Whole animal</tissue>
    </source>
</reference>
<keyword evidence="1" id="KW-0472">Membrane</keyword>
<dbReference type="Gene3D" id="1.20.1070.10">
    <property type="entry name" value="Rhodopsin 7-helix transmembrane proteins"/>
    <property type="match status" value="1"/>
</dbReference>
<dbReference type="SUPFAM" id="SSF81321">
    <property type="entry name" value="Family A G protein-coupled receptor-like"/>
    <property type="match status" value="1"/>
</dbReference>
<dbReference type="Proteomes" id="UP001303046">
    <property type="component" value="Unassembled WGS sequence"/>
</dbReference>
<feature type="transmembrane region" description="Helical" evidence="1">
    <location>
        <begin position="49"/>
        <end position="65"/>
    </location>
</feature>
<evidence type="ECO:0000313" key="3">
    <source>
        <dbReference type="Proteomes" id="UP001303046"/>
    </source>
</evidence>
<feature type="transmembrane region" description="Helical" evidence="1">
    <location>
        <begin position="108"/>
        <end position="125"/>
    </location>
</feature>
<name>A0ABR1DPY5_NECAM</name>
<keyword evidence="1" id="KW-1133">Transmembrane helix</keyword>
<organism evidence="2 3">
    <name type="scientific">Necator americanus</name>
    <name type="common">Human hookworm</name>
    <dbReference type="NCBI Taxonomy" id="51031"/>
    <lineage>
        <taxon>Eukaryota</taxon>
        <taxon>Metazoa</taxon>
        <taxon>Ecdysozoa</taxon>
        <taxon>Nematoda</taxon>
        <taxon>Chromadorea</taxon>
        <taxon>Rhabditida</taxon>
        <taxon>Rhabditina</taxon>
        <taxon>Rhabditomorpha</taxon>
        <taxon>Strongyloidea</taxon>
        <taxon>Ancylostomatidae</taxon>
        <taxon>Bunostominae</taxon>
        <taxon>Necator</taxon>
    </lineage>
</organism>
<proteinExistence type="predicted"/>
<feature type="transmembrane region" description="Helical" evidence="1">
    <location>
        <begin position="179"/>
        <end position="198"/>
    </location>
</feature>
<evidence type="ECO:0008006" key="4">
    <source>
        <dbReference type="Google" id="ProtNLM"/>
    </source>
</evidence>
<protein>
    <recommendedName>
        <fullName evidence="4">7TM GPCR serpentine receptor class x (Srx) domain-containing protein</fullName>
    </recommendedName>
</protein>
<gene>
    <name evidence="2" type="primary">Necator_chrIV.g17031</name>
    <name evidence="2" type="ORF">RB195_003733</name>
</gene>
<sequence length="237" mass="27191">MRSSTVRKHVQYPSQVKEGIWTSAIRQRPKIVKLKEMMSWLFEGGKDNAAVRLLGTLFLFCWYFNSVTQMIMAVDRIAPDHQVLSYSYFIKDGILNYANLFMDTPIDIISSVTCITCYTYILAFMRRMRGDCRNRTNRHGLREYRYALQFFAICIFYLAAWLCRRTLPLIVGAGRVEYFIAVPICVALNCSANSLVYITTNPEVRRNLSIRRATLIGLTTQSVGNIRTAPANPKTQA</sequence>
<keyword evidence="3" id="KW-1185">Reference proteome</keyword>
<dbReference type="PANTHER" id="PTHR22718">
    <property type="entry name" value="SERPENTINE RECEPTOR, CLASS X"/>
    <property type="match status" value="1"/>
</dbReference>
<dbReference type="EMBL" id="JAVFWL010000004">
    <property type="protein sequence ID" value="KAK6752484.1"/>
    <property type="molecule type" value="Genomic_DNA"/>
</dbReference>
<keyword evidence="1" id="KW-0812">Transmembrane</keyword>
<dbReference type="PANTHER" id="PTHR22718:SF11">
    <property type="entry name" value="7TM GPCR SERPENTINE RECEPTOR CLASS X (SRX) DOMAIN-CONTAINING PROTEIN"/>
    <property type="match status" value="1"/>
</dbReference>